<organism evidence="1 2">
    <name type="scientific">Eretmocerus hayati</name>
    <dbReference type="NCBI Taxonomy" id="131215"/>
    <lineage>
        <taxon>Eukaryota</taxon>
        <taxon>Metazoa</taxon>
        <taxon>Ecdysozoa</taxon>
        <taxon>Arthropoda</taxon>
        <taxon>Hexapoda</taxon>
        <taxon>Insecta</taxon>
        <taxon>Pterygota</taxon>
        <taxon>Neoptera</taxon>
        <taxon>Endopterygota</taxon>
        <taxon>Hymenoptera</taxon>
        <taxon>Apocrita</taxon>
        <taxon>Proctotrupomorpha</taxon>
        <taxon>Chalcidoidea</taxon>
        <taxon>Aphelinidae</taxon>
        <taxon>Aphelininae</taxon>
        <taxon>Eretmocerus</taxon>
    </lineage>
</organism>
<protein>
    <submittedName>
        <fullName evidence="1">Uncharacterized protein</fullName>
    </submittedName>
</protein>
<reference evidence="1" key="1">
    <citation type="submission" date="2023-04" db="EMBL/GenBank/DDBJ databases">
        <title>A chromosome-level genome assembly of the parasitoid wasp Eretmocerus hayati.</title>
        <authorList>
            <person name="Zhong Y."/>
            <person name="Liu S."/>
            <person name="Liu Y."/>
        </authorList>
    </citation>
    <scope>NUCLEOTIDE SEQUENCE</scope>
    <source>
        <strain evidence="1">ZJU_SS_LIU_2023</strain>
    </source>
</reference>
<keyword evidence="2" id="KW-1185">Reference proteome</keyword>
<proteinExistence type="predicted"/>
<name>A0ACC2NJM3_9HYME</name>
<comment type="caution">
    <text evidence="1">The sequence shown here is derived from an EMBL/GenBank/DDBJ whole genome shotgun (WGS) entry which is preliminary data.</text>
</comment>
<dbReference type="EMBL" id="CM056743">
    <property type="protein sequence ID" value="KAJ8670519.1"/>
    <property type="molecule type" value="Genomic_DNA"/>
</dbReference>
<accession>A0ACC2NJM3</accession>
<dbReference type="Proteomes" id="UP001239111">
    <property type="component" value="Chromosome 3"/>
</dbReference>
<evidence type="ECO:0000313" key="1">
    <source>
        <dbReference type="EMBL" id="KAJ8670519.1"/>
    </source>
</evidence>
<gene>
    <name evidence="1" type="ORF">QAD02_001778</name>
</gene>
<sequence length="637" mass="72605">MTKIIVGEAVLNYGVEKYDFDHTADLYDWSKHPCRRNCWSNKEPKTCYYVFVLEQFSSMSKACYNCPLNMSDCYRPHCMPVDGVQKLLYVVNRQIPGPPIEVCRNDTIVVDVRNNMLAESTTIHWHGIKQIGTPYMDGVPYVNQCPIPPGERFRYIFNADLDGTYFWHSHIGNQRADGLYGALIIHPSIYDDKHKELYDHDDHHMIVGDWSHLDGNSAAVKEYYDRLITPDTLVVNGRGRFQRFNDSNQSDVYTPVSVFTVKKSQRYRFRVINAGVEDCPIQISIDGHSLLIISLDSQDIVPVRVDVINIWAGERIDFILNANASAGNYWIRLRGFGLCSASNTSTGAFQVARLRYTSAPNQDPSSPVGYGIPNLTSRNRVFNPVQGQGLATPAISINIPQLVSMAPSDISLQPVPHQQIYISFDFYPLDNYDYHRKNLYGYNQVPPARRIGSLQLNHISLKLPSFPLLSQTNMIGPRTLCNSSTIPRDYCVREQCACTHVLQVELNSVVELVFVDEGRYAVINHPLHLHGHFFRVVASEELRAPITVAQVQQLDRQGRIHRNLNRAPLKDTMKVPQGGYTIVRFYANNPGYWFFHCHFEQHNNNGMALIFKIGEHSDFPPVPENFPKCGNYESPRF</sequence>
<evidence type="ECO:0000313" key="2">
    <source>
        <dbReference type="Proteomes" id="UP001239111"/>
    </source>
</evidence>